<evidence type="ECO:0000313" key="11">
    <source>
        <dbReference type="EMBL" id="OAK69080.1"/>
    </source>
</evidence>
<evidence type="ECO:0000256" key="8">
    <source>
        <dbReference type="ARBA" id="ARBA00023288"/>
    </source>
</evidence>
<dbReference type="PATRIC" id="fig|217031.6.peg.3011"/>
<dbReference type="Gene3D" id="3.40.190.10">
    <property type="entry name" value="Periplasmic binding protein-like II"/>
    <property type="match status" value="2"/>
</dbReference>
<keyword evidence="9" id="KW-0732">Signal</keyword>
<comment type="similarity">
    <text evidence="2">Belongs to the bacterial solute-binding protein SsuA/TauA family.</text>
</comment>
<dbReference type="AlphaFoldDB" id="A0A177ZP33"/>
<evidence type="ECO:0000256" key="5">
    <source>
        <dbReference type="ARBA" id="ARBA00022519"/>
    </source>
</evidence>
<keyword evidence="6" id="KW-0472">Membrane</keyword>
<dbReference type="STRING" id="217031.ABB05_13990"/>
<dbReference type="GO" id="GO:0005886">
    <property type="term" value="C:plasma membrane"/>
    <property type="evidence" value="ECO:0007669"/>
    <property type="project" value="UniProtKB-SubCell"/>
</dbReference>
<evidence type="ECO:0000259" key="10">
    <source>
        <dbReference type="SMART" id="SM00062"/>
    </source>
</evidence>
<dbReference type="CDD" id="cd13553">
    <property type="entry name" value="PBP2_NrtA_CpmA_like"/>
    <property type="match status" value="1"/>
</dbReference>
<evidence type="ECO:0000256" key="7">
    <source>
        <dbReference type="ARBA" id="ARBA00023139"/>
    </source>
</evidence>
<keyword evidence="7" id="KW-0564">Palmitate</keyword>
<keyword evidence="5" id="KW-0997">Cell inner membrane</keyword>
<sequence>MKRIVVGLMLLMFLPTIVACGKQATPVDGKPVIKIGYLPITHAGPLFIDTHLHDGEVGAYQIEMIKFGSWPDLMDALNTGRIDGASVLIELAMKAKEKGIDLKAVALGHKDGNVLISTDDIHNAHDLNGETFAIPHKYSTHNLLLNEYMENAGMKYEDVNVVEMPPAEMPAALSEKRIAGYVVAEPFGAMSVVLGKGKVLAHSDEVWPHSYCCVLVLRNDFIRANKSEVQTFIEQYANAGNIADSRSSEVYEAYLYYMKVDKEVLDLSLQWISYDDLRIEQDEYEKLRKRVIEMGLSKNPPTYDEFVDLSFLGNVEGTK</sequence>
<evidence type="ECO:0000313" key="12">
    <source>
        <dbReference type="Proteomes" id="UP000077881"/>
    </source>
</evidence>
<dbReference type="SUPFAM" id="SSF53850">
    <property type="entry name" value="Periplasmic binding protein-like II"/>
    <property type="match status" value="1"/>
</dbReference>
<organism evidence="11 12">
    <name type="scientific">Lederbergia galactosidilytica</name>
    <dbReference type="NCBI Taxonomy" id="217031"/>
    <lineage>
        <taxon>Bacteria</taxon>
        <taxon>Bacillati</taxon>
        <taxon>Bacillota</taxon>
        <taxon>Bacilli</taxon>
        <taxon>Bacillales</taxon>
        <taxon>Bacillaceae</taxon>
        <taxon>Lederbergia</taxon>
    </lineage>
</organism>
<comment type="caution">
    <text evidence="11">The sequence shown here is derived from an EMBL/GenBank/DDBJ whole genome shotgun (WGS) entry which is preliminary data.</text>
</comment>
<dbReference type="RefSeq" id="WP_057984453.1">
    <property type="nucleotide sequence ID" value="NZ_JAGGKH010000005.1"/>
</dbReference>
<evidence type="ECO:0000256" key="2">
    <source>
        <dbReference type="ARBA" id="ARBA00010742"/>
    </source>
</evidence>
<feature type="domain" description="Solute-binding protein family 3/N-terminal" evidence="10">
    <location>
        <begin position="32"/>
        <end position="258"/>
    </location>
</feature>
<evidence type="ECO:0000256" key="3">
    <source>
        <dbReference type="ARBA" id="ARBA00022448"/>
    </source>
</evidence>
<proteinExistence type="inferred from homology"/>
<accession>A0A177ZP33</accession>
<dbReference type="Proteomes" id="UP000077881">
    <property type="component" value="Unassembled WGS sequence"/>
</dbReference>
<dbReference type="PANTHER" id="PTHR30024">
    <property type="entry name" value="ALIPHATIC SULFONATES-BINDING PROTEIN-RELATED"/>
    <property type="match status" value="1"/>
</dbReference>
<dbReference type="Pfam" id="PF13379">
    <property type="entry name" value="NMT1_2"/>
    <property type="match status" value="1"/>
</dbReference>
<dbReference type="EMBL" id="LDJR01000054">
    <property type="protein sequence ID" value="OAK69080.1"/>
    <property type="molecule type" value="Genomic_DNA"/>
</dbReference>
<dbReference type="InterPro" id="IPR044527">
    <property type="entry name" value="NrtA/CpmA_ABC-bd_dom"/>
</dbReference>
<feature type="chain" id="PRO_5039508456" evidence="9">
    <location>
        <begin position="20"/>
        <end position="319"/>
    </location>
</feature>
<evidence type="ECO:0000256" key="1">
    <source>
        <dbReference type="ARBA" id="ARBA00004533"/>
    </source>
</evidence>
<gene>
    <name evidence="11" type="ORF">ABB05_13990</name>
</gene>
<reference evidence="11 12" key="1">
    <citation type="submission" date="2015-05" db="EMBL/GenBank/DDBJ databases">
        <title>Comparison of genome.</title>
        <authorList>
            <person name="Zheng Z."/>
            <person name="Sun M."/>
        </authorList>
    </citation>
    <scope>NUCLEOTIDE SEQUENCE [LARGE SCALE GENOMIC DNA]</scope>
    <source>
        <strain evidence="11 12">G25-74</strain>
    </source>
</reference>
<dbReference type="SMART" id="SM00062">
    <property type="entry name" value="PBPb"/>
    <property type="match status" value="1"/>
</dbReference>
<protein>
    <submittedName>
        <fullName evidence="11">Metal ABC transporter substrate-binding protein</fullName>
    </submittedName>
</protein>
<keyword evidence="12" id="KW-1185">Reference proteome</keyword>
<evidence type="ECO:0000256" key="6">
    <source>
        <dbReference type="ARBA" id="ARBA00023136"/>
    </source>
</evidence>
<feature type="signal peptide" evidence="9">
    <location>
        <begin position="1"/>
        <end position="19"/>
    </location>
</feature>
<keyword evidence="3" id="KW-0813">Transport</keyword>
<dbReference type="PROSITE" id="PS51257">
    <property type="entry name" value="PROKAR_LIPOPROTEIN"/>
    <property type="match status" value="1"/>
</dbReference>
<dbReference type="InterPro" id="IPR001638">
    <property type="entry name" value="Solute-binding_3/MltF_N"/>
</dbReference>
<evidence type="ECO:0000256" key="9">
    <source>
        <dbReference type="SAM" id="SignalP"/>
    </source>
</evidence>
<evidence type="ECO:0000256" key="4">
    <source>
        <dbReference type="ARBA" id="ARBA00022475"/>
    </source>
</evidence>
<dbReference type="PANTHER" id="PTHR30024:SF43">
    <property type="entry name" value="BLL4572 PROTEIN"/>
    <property type="match status" value="1"/>
</dbReference>
<comment type="subcellular location">
    <subcellularLocation>
        <location evidence="1">Cell inner membrane</location>
    </subcellularLocation>
</comment>
<keyword evidence="4" id="KW-1003">Cell membrane</keyword>
<name>A0A177ZP33_9BACI</name>
<keyword evidence="8" id="KW-0449">Lipoprotein</keyword>